<comment type="similarity">
    <text evidence="3">Belongs to the iron/ascorbate-dependent oxidoreductase family.</text>
</comment>
<reference evidence="5 6" key="1">
    <citation type="journal article" date="2017" name="Mol. Plant">
        <title>The Genome of Medicinal Plant Macleaya cordata Provides New Insights into Benzylisoquinoline Alkaloids Metabolism.</title>
        <authorList>
            <person name="Liu X."/>
            <person name="Liu Y."/>
            <person name="Huang P."/>
            <person name="Ma Y."/>
            <person name="Qing Z."/>
            <person name="Tang Q."/>
            <person name="Cao H."/>
            <person name="Cheng P."/>
            <person name="Zheng Y."/>
            <person name="Yuan Z."/>
            <person name="Zhou Y."/>
            <person name="Liu J."/>
            <person name="Tang Z."/>
            <person name="Zhuo Y."/>
            <person name="Zhang Y."/>
            <person name="Yu L."/>
            <person name="Huang J."/>
            <person name="Yang P."/>
            <person name="Peng Q."/>
            <person name="Zhang J."/>
            <person name="Jiang W."/>
            <person name="Zhang Z."/>
            <person name="Lin K."/>
            <person name="Ro D.K."/>
            <person name="Chen X."/>
            <person name="Xiong X."/>
            <person name="Shang Y."/>
            <person name="Huang S."/>
            <person name="Zeng J."/>
        </authorList>
    </citation>
    <scope>NUCLEOTIDE SEQUENCE [LARGE SCALE GENOMIC DNA]</scope>
    <source>
        <strain evidence="6">cv. BLH2017</strain>
        <tissue evidence="5">Root</tissue>
    </source>
</reference>
<comment type="caution">
    <text evidence="5">The sequence shown here is derived from an EMBL/GenBank/DDBJ whole genome shotgun (WGS) entry which is preliminary data.</text>
</comment>
<dbReference type="STRING" id="56857.A0A200QZI5"/>
<dbReference type="InterPro" id="IPR027443">
    <property type="entry name" value="IPNS-like_sf"/>
</dbReference>
<dbReference type="Pfam" id="PF03171">
    <property type="entry name" value="2OG-FeII_Oxy"/>
    <property type="match status" value="1"/>
</dbReference>
<dbReference type="InterPro" id="IPR044861">
    <property type="entry name" value="IPNS-like_FE2OG_OXY"/>
</dbReference>
<dbReference type="GO" id="GO:0051213">
    <property type="term" value="F:dioxygenase activity"/>
    <property type="evidence" value="ECO:0007669"/>
    <property type="project" value="UniProtKB-KW"/>
</dbReference>
<dbReference type="Pfam" id="PF14226">
    <property type="entry name" value="DIOX_N"/>
    <property type="match status" value="1"/>
</dbReference>
<keyword evidence="1 3" id="KW-0479">Metal-binding</keyword>
<evidence type="ECO:0000256" key="2">
    <source>
        <dbReference type="ARBA" id="ARBA00023004"/>
    </source>
</evidence>
<dbReference type="FunCoup" id="A0A200QZI5">
    <property type="interactions" value="180"/>
</dbReference>
<evidence type="ECO:0000313" key="6">
    <source>
        <dbReference type="Proteomes" id="UP000195402"/>
    </source>
</evidence>
<keyword evidence="6" id="KW-1185">Reference proteome</keyword>
<proteinExistence type="inferred from homology"/>
<dbReference type="AlphaFoldDB" id="A0A200QZI5"/>
<keyword evidence="2 3" id="KW-0408">Iron</keyword>
<feature type="domain" description="Fe2OG dioxygenase" evidence="4">
    <location>
        <begin position="157"/>
        <end position="265"/>
    </location>
</feature>
<dbReference type="PANTHER" id="PTHR47990">
    <property type="entry name" value="2-OXOGLUTARATE (2OG) AND FE(II)-DEPENDENT OXYGENASE SUPERFAMILY PROTEIN-RELATED"/>
    <property type="match status" value="1"/>
</dbReference>
<dbReference type="Proteomes" id="UP000195402">
    <property type="component" value="Unassembled WGS sequence"/>
</dbReference>
<protein>
    <submittedName>
        <fullName evidence="5">Oxoglutarate/iron-dependent dioxygenase</fullName>
    </submittedName>
</protein>
<keyword evidence="3" id="KW-0560">Oxidoreductase</keyword>
<accession>A0A200QZI5</accession>
<dbReference type="InterPro" id="IPR005123">
    <property type="entry name" value="Oxoglu/Fe-dep_dioxygenase_dom"/>
</dbReference>
<name>A0A200QZI5_MACCD</name>
<dbReference type="Gene3D" id="2.60.120.330">
    <property type="entry name" value="B-lactam Antibiotic, Isopenicillin N Synthase, Chain"/>
    <property type="match status" value="1"/>
</dbReference>
<dbReference type="SUPFAM" id="SSF51197">
    <property type="entry name" value="Clavaminate synthase-like"/>
    <property type="match status" value="1"/>
</dbReference>
<keyword evidence="5" id="KW-0223">Dioxygenase</keyword>
<dbReference type="PROSITE" id="PS51471">
    <property type="entry name" value="FE2OG_OXY"/>
    <property type="match status" value="1"/>
</dbReference>
<evidence type="ECO:0000313" key="5">
    <source>
        <dbReference type="EMBL" id="OVA15884.1"/>
    </source>
</evidence>
<dbReference type="OMA" id="QHEAIDY"/>
<evidence type="ECO:0000259" key="4">
    <source>
        <dbReference type="PROSITE" id="PS51471"/>
    </source>
</evidence>
<gene>
    <name evidence="5" type="ORF">BVC80_1821g43</name>
</gene>
<dbReference type="InterPro" id="IPR050231">
    <property type="entry name" value="Iron_ascorbate_oxido_reductase"/>
</dbReference>
<organism evidence="5 6">
    <name type="scientific">Macleaya cordata</name>
    <name type="common">Five-seeded plume-poppy</name>
    <name type="synonym">Bocconia cordata</name>
    <dbReference type="NCBI Taxonomy" id="56857"/>
    <lineage>
        <taxon>Eukaryota</taxon>
        <taxon>Viridiplantae</taxon>
        <taxon>Streptophyta</taxon>
        <taxon>Embryophyta</taxon>
        <taxon>Tracheophyta</taxon>
        <taxon>Spermatophyta</taxon>
        <taxon>Magnoliopsida</taxon>
        <taxon>Ranunculales</taxon>
        <taxon>Papaveraceae</taxon>
        <taxon>Papaveroideae</taxon>
        <taxon>Macleaya</taxon>
    </lineage>
</organism>
<dbReference type="OrthoDB" id="288590at2759"/>
<evidence type="ECO:0000256" key="1">
    <source>
        <dbReference type="ARBA" id="ARBA00022723"/>
    </source>
</evidence>
<dbReference type="EMBL" id="MVGT01000729">
    <property type="protein sequence ID" value="OVA15884.1"/>
    <property type="molecule type" value="Genomic_DNA"/>
</dbReference>
<dbReference type="InterPro" id="IPR026992">
    <property type="entry name" value="DIOX_N"/>
</dbReference>
<evidence type="ECO:0000256" key="3">
    <source>
        <dbReference type="RuleBase" id="RU003682"/>
    </source>
</evidence>
<dbReference type="InParanoid" id="A0A200QZI5"/>
<sequence length="312" mass="35157">MATDFKSIPIIDISPLLCKCNDPKVVEDSEVSEVVKQLLLACKESGFFYVKGHGVPDSLLKEVRDMAHKFFDLPYDEKIKIKMSAATGFRGYQGIGENLTQGRPDMQEAIDCYREFKPGRYGALGKALEGSNKWYIIIKALSLKTLCGEFEGLRAGDPFWITRIVGYPGISDSIVPGLPENYIGCGAHTDYGLLTLVNQDDEIPALQVRNRSGEWIWAVPIPGTLVCNICDMLKIWSNGLYESTLHRVITNSPKYRVSVTFFYEPNFNAVIEPLEFCKQKVDGIKKCERAVYGEYLVRKVYGNFGIEYLMNK</sequence>
<dbReference type="GO" id="GO:0046872">
    <property type="term" value="F:metal ion binding"/>
    <property type="evidence" value="ECO:0007669"/>
    <property type="project" value="UniProtKB-KW"/>
</dbReference>